<accession>A0A2M8KX48</accession>
<dbReference type="Pfam" id="PF18895">
    <property type="entry name" value="T4SS_pilin"/>
    <property type="match status" value="1"/>
</dbReference>
<proteinExistence type="predicted"/>
<keyword evidence="1" id="KW-1133">Transmembrane helix</keyword>
<keyword evidence="1" id="KW-0812">Transmembrane</keyword>
<dbReference type="EMBL" id="PFEF01000005">
    <property type="protein sequence ID" value="PJE64500.1"/>
    <property type="molecule type" value="Genomic_DNA"/>
</dbReference>
<keyword evidence="1" id="KW-0472">Membrane</keyword>
<organism evidence="3 4">
    <name type="scientific">Candidatus Ryanbacteria bacterium CG10_big_fil_rev_8_21_14_0_10_43_42</name>
    <dbReference type="NCBI Taxonomy" id="1974864"/>
    <lineage>
        <taxon>Bacteria</taxon>
        <taxon>Candidatus Ryaniibacteriota</taxon>
    </lineage>
</organism>
<comment type="caution">
    <text evidence="3">The sequence shown here is derived from an EMBL/GenBank/DDBJ whole genome shotgun (WGS) entry which is preliminary data.</text>
</comment>
<evidence type="ECO:0000313" key="3">
    <source>
        <dbReference type="EMBL" id="PJE64500.1"/>
    </source>
</evidence>
<feature type="chain" id="PRO_5016391256" evidence="2">
    <location>
        <begin position="23"/>
        <end position="126"/>
    </location>
</feature>
<evidence type="ECO:0000256" key="2">
    <source>
        <dbReference type="SAM" id="SignalP"/>
    </source>
</evidence>
<feature type="transmembrane region" description="Helical" evidence="1">
    <location>
        <begin position="79"/>
        <end position="101"/>
    </location>
</feature>
<sequence>MTTLLKYLSPLSLLTAPFLASAQTFSGTHIEENLQAVTDIVNFLITLLILLATFLFLWGIVKYITAGGDEEKIKEARGYIIWGIIFLAVMVAIWGFVNILLDFVFGSGNPSGSADNPTPIPLGPQQ</sequence>
<feature type="signal peptide" evidence="2">
    <location>
        <begin position="1"/>
        <end position="22"/>
    </location>
</feature>
<dbReference type="AlphaFoldDB" id="A0A2M8KX48"/>
<feature type="transmembrane region" description="Helical" evidence="1">
    <location>
        <begin position="40"/>
        <end position="58"/>
    </location>
</feature>
<dbReference type="InterPro" id="IPR043993">
    <property type="entry name" value="T4SS_pilin"/>
</dbReference>
<gene>
    <name evidence="3" type="ORF">COU90_01510</name>
</gene>
<evidence type="ECO:0000313" key="4">
    <source>
        <dbReference type="Proteomes" id="UP000229098"/>
    </source>
</evidence>
<name>A0A2M8KX48_9BACT</name>
<keyword evidence="2" id="KW-0732">Signal</keyword>
<dbReference type="Proteomes" id="UP000229098">
    <property type="component" value="Unassembled WGS sequence"/>
</dbReference>
<evidence type="ECO:0000256" key="1">
    <source>
        <dbReference type="SAM" id="Phobius"/>
    </source>
</evidence>
<protein>
    <submittedName>
        <fullName evidence="3">Uncharacterized protein</fullName>
    </submittedName>
</protein>
<reference evidence="4" key="1">
    <citation type="submission" date="2017-09" db="EMBL/GenBank/DDBJ databases">
        <title>Depth-based differentiation of microbial function through sediment-hosted aquifers and enrichment of novel symbionts in the deep terrestrial subsurface.</title>
        <authorList>
            <person name="Probst A.J."/>
            <person name="Ladd B."/>
            <person name="Jarett J.K."/>
            <person name="Geller-Mcgrath D.E."/>
            <person name="Sieber C.M.K."/>
            <person name="Emerson J.B."/>
            <person name="Anantharaman K."/>
            <person name="Thomas B.C."/>
            <person name="Malmstrom R."/>
            <person name="Stieglmeier M."/>
            <person name="Klingl A."/>
            <person name="Woyke T."/>
            <person name="Ryan C.M."/>
            <person name="Banfield J.F."/>
        </authorList>
    </citation>
    <scope>NUCLEOTIDE SEQUENCE [LARGE SCALE GENOMIC DNA]</scope>
</reference>